<organism evidence="2 3">
    <name type="scientific">Hydrocarboniphaga effusa AP103</name>
    <dbReference type="NCBI Taxonomy" id="1172194"/>
    <lineage>
        <taxon>Bacteria</taxon>
        <taxon>Pseudomonadati</taxon>
        <taxon>Pseudomonadota</taxon>
        <taxon>Gammaproteobacteria</taxon>
        <taxon>Nevskiales</taxon>
        <taxon>Nevskiaceae</taxon>
        <taxon>Hydrocarboniphaga</taxon>
    </lineage>
</organism>
<comment type="caution">
    <text evidence="2">The sequence shown here is derived from an EMBL/GenBank/DDBJ whole genome shotgun (WGS) entry which is preliminary data.</text>
</comment>
<reference evidence="2 3" key="1">
    <citation type="journal article" date="2012" name="J. Bacteriol.">
        <title>Genome Sequence of n-Alkane-Degrading Hydrocarboniphaga effusa Strain AP103T (ATCC BAA-332T).</title>
        <authorList>
            <person name="Chang H.K."/>
            <person name="Zylstra G.J."/>
            <person name="Chae J.C."/>
        </authorList>
    </citation>
    <scope>NUCLEOTIDE SEQUENCE [LARGE SCALE GENOMIC DNA]</scope>
    <source>
        <strain evidence="2 3">AP103</strain>
    </source>
</reference>
<sequence>MSVKDPAHWGPKAGVEHEGCPTRSTSPGSYEAVMAVKDPGRFAAEPCRRQAGH</sequence>
<evidence type="ECO:0000313" key="3">
    <source>
        <dbReference type="Proteomes" id="UP000003704"/>
    </source>
</evidence>
<protein>
    <submittedName>
        <fullName evidence="2">Uncharacterized protein</fullName>
    </submittedName>
</protein>
<name>I8T1G9_9GAMM</name>
<dbReference type="Proteomes" id="UP000003704">
    <property type="component" value="Unassembled WGS sequence"/>
</dbReference>
<dbReference type="AlphaFoldDB" id="I8T1G9"/>
<keyword evidence="3" id="KW-1185">Reference proteome</keyword>
<evidence type="ECO:0000313" key="2">
    <source>
        <dbReference type="EMBL" id="EIT67765.1"/>
    </source>
</evidence>
<proteinExistence type="predicted"/>
<gene>
    <name evidence="2" type="ORF">WQQ_42000</name>
</gene>
<feature type="region of interest" description="Disordered" evidence="1">
    <location>
        <begin position="1"/>
        <end position="28"/>
    </location>
</feature>
<dbReference type="EMBL" id="AKGD01000004">
    <property type="protein sequence ID" value="EIT67765.1"/>
    <property type="molecule type" value="Genomic_DNA"/>
</dbReference>
<evidence type="ECO:0000256" key="1">
    <source>
        <dbReference type="SAM" id="MobiDB-lite"/>
    </source>
</evidence>
<accession>I8T1G9</accession>